<keyword evidence="2" id="KW-0276">Fatty acid metabolism</keyword>
<evidence type="ECO:0000313" key="10">
    <source>
        <dbReference type="EMBL" id="MDM9630593.1"/>
    </source>
</evidence>
<dbReference type="SUPFAM" id="SSF52096">
    <property type="entry name" value="ClpP/crotonase"/>
    <property type="match status" value="1"/>
</dbReference>
<dbReference type="CDD" id="cd06558">
    <property type="entry name" value="crotonase-like"/>
    <property type="match status" value="1"/>
</dbReference>
<gene>
    <name evidence="10" type="ORF">QU605_03880</name>
</gene>
<keyword evidence="11" id="KW-1185">Reference proteome</keyword>
<evidence type="ECO:0000256" key="2">
    <source>
        <dbReference type="ARBA" id="ARBA00022832"/>
    </source>
</evidence>
<evidence type="ECO:0000256" key="4">
    <source>
        <dbReference type="ARBA" id="ARBA00023002"/>
    </source>
</evidence>
<sequence>MNRHINKVAVVGSGIMGSGIACHFANIGVEVLLLDIVPRELTDKEAARGLTLKDKGVRNRLVNDALTKALKSKPSPIYHKSFAKRIQTGNLEDDIARVSEADWIIEVVVERLDIKKQVFEKLEAHRTPGTLITSNTSGIPIGFMSEGRSEDFQQHFCGTHFFNPPRYLKLFEVIPGPKTKKDVLDFLISYGEKFLGKTSVLAKDTPAFIGNRIGIFSIMSLFHTIKDLGMTIEEVDKLTGPVIGRPKSATFRTVDVVGLDTLVHVANGIGANCPKDERHELFQLPDYIDKMVKESWLGSKTGQGFYKKVRKEDGSSQILSLDLEKMEYRSQQKAKFATLELTKSIDNVIDRFPVLTGGKDKAGEFYRKSFGALFAYVSFRIPEITDALFKIDDAMKAGFGWEHGPFQIWDAIGLDKGLELVEASGQTVAPWIHEMKEAGISSFYTVKDGATYYYDIPEKGFVKVPGQDGFIILDNIRKSNEVFKNSGVVVEDLGDGILNVEFRSKMNTIGGDVLAGLNKAVDMAEKDFQGLVVGNQGPNFSVGANIGMIFMMAAEQEYDELAMATKYFQDTMMRMRYSSIPVISAPHGMTLGGGCELSMHADKVVAASETYIGLVEFGVGVIPGGGGSKEMALRASDHFRKDDVELNTLREYFLTVATAKVSTSAYEAFDLGILQKGKDVVVVNKDRQIATAKAYAKLLAESGYTKPVPRGDVKVLGKQALGMFLVGTDSMEAGRYISDHDKKIANKLAYVMAGGDLSEASYVSEQYLLDLEREAFLSLCTERKTLERIQHMLKTGKPLRN</sequence>
<evidence type="ECO:0000259" key="8">
    <source>
        <dbReference type="Pfam" id="PF00725"/>
    </source>
</evidence>
<keyword evidence="4" id="KW-0560">Oxidoreductase</keyword>
<dbReference type="InterPro" id="IPR001753">
    <property type="entry name" value="Enoyl-CoA_hydra/iso"/>
</dbReference>
<dbReference type="SUPFAM" id="SSF51735">
    <property type="entry name" value="NAD(P)-binding Rossmann-fold domains"/>
    <property type="match status" value="1"/>
</dbReference>
<dbReference type="Gene3D" id="1.10.1040.50">
    <property type="match status" value="1"/>
</dbReference>
<evidence type="ECO:0000256" key="3">
    <source>
        <dbReference type="ARBA" id="ARBA00022963"/>
    </source>
</evidence>
<proteinExistence type="predicted"/>
<dbReference type="Gene3D" id="3.90.226.10">
    <property type="entry name" value="2-enoyl-CoA Hydratase, Chain A, domain 1"/>
    <property type="match status" value="1"/>
</dbReference>
<dbReference type="SUPFAM" id="SSF48179">
    <property type="entry name" value="6-phosphogluconate dehydrogenase C-terminal domain-like"/>
    <property type="match status" value="2"/>
</dbReference>
<dbReference type="InterPro" id="IPR006176">
    <property type="entry name" value="3-OHacyl-CoA_DH_NAD-bd"/>
</dbReference>
<feature type="domain" description="3-hydroxyacyl-CoA dehydrogenase C-terminal" evidence="8">
    <location>
        <begin position="208"/>
        <end position="307"/>
    </location>
</feature>
<dbReference type="InterPro" id="IPR008927">
    <property type="entry name" value="6-PGluconate_DH-like_C_sf"/>
</dbReference>
<keyword evidence="6" id="KW-0443">Lipid metabolism</keyword>
<dbReference type="Gene3D" id="3.40.50.720">
    <property type="entry name" value="NAD(P)-binding Rossmann-like Domain"/>
    <property type="match status" value="1"/>
</dbReference>
<dbReference type="EMBL" id="JAUDUY010000002">
    <property type="protein sequence ID" value="MDM9630593.1"/>
    <property type="molecule type" value="Genomic_DNA"/>
</dbReference>
<evidence type="ECO:0000256" key="1">
    <source>
        <dbReference type="ARBA" id="ARBA00005005"/>
    </source>
</evidence>
<dbReference type="PANTHER" id="PTHR48075">
    <property type="entry name" value="3-HYDROXYACYL-COA DEHYDROGENASE FAMILY PROTEIN"/>
    <property type="match status" value="1"/>
</dbReference>
<evidence type="ECO:0000256" key="7">
    <source>
        <dbReference type="ARBA" id="ARBA00049556"/>
    </source>
</evidence>
<comment type="pathway">
    <text evidence="1">Lipid metabolism; fatty acid beta-oxidation.</text>
</comment>
<evidence type="ECO:0000256" key="6">
    <source>
        <dbReference type="ARBA" id="ARBA00023098"/>
    </source>
</evidence>
<dbReference type="Pfam" id="PF00378">
    <property type="entry name" value="ECH_1"/>
    <property type="match status" value="1"/>
</dbReference>
<dbReference type="PROSITE" id="PS51257">
    <property type="entry name" value="PROKAR_LIPOPROTEIN"/>
    <property type="match status" value="1"/>
</dbReference>
<organism evidence="10 11">
    <name type="scientific">Robiginitalea aurantiaca</name>
    <dbReference type="NCBI Taxonomy" id="3056915"/>
    <lineage>
        <taxon>Bacteria</taxon>
        <taxon>Pseudomonadati</taxon>
        <taxon>Bacteroidota</taxon>
        <taxon>Flavobacteriia</taxon>
        <taxon>Flavobacteriales</taxon>
        <taxon>Flavobacteriaceae</taxon>
        <taxon>Robiginitalea</taxon>
    </lineage>
</organism>
<keyword evidence="5" id="KW-0520">NAD</keyword>
<dbReference type="InterPro" id="IPR006108">
    <property type="entry name" value="3HC_DH_C"/>
</dbReference>
<name>A0ABT7WCG6_9FLAO</name>
<dbReference type="InterPro" id="IPR036291">
    <property type="entry name" value="NAD(P)-bd_dom_sf"/>
</dbReference>
<dbReference type="Pfam" id="PF02737">
    <property type="entry name" value="3HCDH_N"/>
    <property type="match status" value="1"/>
</dbReference>
<dbReference type="Pfam" id="PF00725">
    <property type="entry name" value="3HCDH"/>
    <property type="match status" value="2"/>
</dbReference>
<reference evidence="10" key="1">
    <citation type="submission" date="2023-06" db="EMBL/GenBank/DDBJ databases">
        <title>Robiginitalea aurantiacus sp. nov. and Algoriphagus sediminis sp. nov., isolated from coastal sediment.</title>
        <authorList>
            <person name="Zhou Z.Y."/>
            <person name="An J."/>
            <person name="Jia Y.W."/>
            <person name="Du Z.J."/>
        </authorList>
    </citation>
    <scope>NUCLEOTIDE SEQUENCE</scope>
    <source>
        <strain evidence="10">M39</strain>
    </source>
</reference>
<dbReference type="InterPro" id="IPR029045">
    <property type="entry name" value="ClpP/crotonase-like_dom_sf"/>
</dbReference>
<dbReference type="PANTHER" id="PTHR48075:SF7">
    <property type="entry name" value="3-HYDROXYACYL-COA DEHYDROGENASE-RELATED"/>
    <property type="match status" value="1"/>
</dbReference>
<comment type="catalytic activity">
    <reaction evidence="7">
        <text>a (3S)-3-hydroxyacyl-CoA + NAD(+) = a 3-oxoacyl-CoA + NADH + H(+)</text>
        <dbReference type="Rhea" id="RHEA:22432"/>
        <dbReference type="ChEBI" id="CHEBI:15378"/>
        <dbReference type="ChEBI" id="CHEBI:57318"/>
        <dbReference type="ChEBI" id="CHEBI:57540"/>
        <dbReference type="ChEBI" id="CHEBI:57945"/>
        <dbReference type="ChEBI" id="CHEBI:90726"/>
        <dbReference type="EC" id="1.1.1.35"/>
    </reaction>
</comment>
<protein>
    <submittedName>
        <fullName evidence="10">3-hydroxyacyl-CoA dehydrogenase NAD-binding domain-containing protein</fullName>
    </submittedName>
</protein>
<evidence type="ECO:0000259" key="9">
    <source>
        <dbReference type="Pfam" id="PF02737"/>
    </source>
</evidence>
<keyword evidence="3" id="KW-0442">Lipid degradation</keyword>
<evidence type="ECO:0000313" key="11">
    <source>
        <dbReference type="Proteomes" id="UP001174839"/>
    </source>
</evidence>
<evidence type="ECO:0000256" key="5">
    <source>
        <dbReference type="ARBA" id="ARBA00023027"/>
    </source>
</evidence>
<feature type="domain" description="3-hydroxyacyl-CoA dehydrogenase NAD binding" evidence="9">
    <location>
        <begin position="7"/>
        <end position="205"/>
    </location>
</feature>
<dbReference type="RefSeq" id="WP_289723962.1">
    <property type="nucleotide sequence ID" value="NZ_JAUDUY010000002.1"/>
</dbReference>
<accession>A0ABT7WCG6</accession>
<comment type="caution">
    <text evidence="10">The sequence shown here is derived from an EMBL/GenBank/DDBJ whole genome shotgun (WGS) entry which is preliminary data.</text>
</comment>
<feature type="domain" description="3-hydroxyacyl-CoA dehydrogenase C-terminal" evidence="8">
    <location>
        <begin position="390"/>
        <end position="426"/>
    </location>
</feature>
<dbReference type="Proteomes" id="UP001174839">
    <property type="component" value="Unassembled WGS sequence"/>
</dbReference>